<evidence type="ECO:0000256" key="2">
    <source>
        <dbReference type="SAM" id="SignalP"/>
    </source>
</evidence>
<organism evidence="3 4">
    <name type="scientific">Neptunicella marina</name>
    <dbReference type="NCBI Taxonomy" id="2125989"/>
    <lineage>
        <taxon>Bacteria</taxon>
        <taxon>Pseudomonadati</taxon>
        <taxon>Pseudomonadota</taxon>
        <taxon>Gammaproteobacteria</taxon>
        <taxon>Alteromonadales</taxon>
        <taxon>Alteromonadaceae</taxon>
        <taxon>Neptunicella</taxon>
    </lineage>
</organism>
<evidence type="ECO:0000313" key="3">
    <source>
        <dbReference type="EMBL" id="MBC3767918.1"/>
    </source>
</evidence>
<name>A0A8J6M3W7_9ALTE</name>
<keyword evidence="4" id="KW-1185">Reference proteome</keyword>
<evidence type="ECO:0000313" key="4">
    <source>
        <dbReference type="Proteomes" id="UP000601768"/>
    </source>
</evidence>
<keyword evidence="1 2" id="KW-0732">Signal</keyword>
<dbReference type="EMBL" id="JACNEP010000036">
    <property type="protein sequence ID" value="MBC3767918.1"/>
    <property type="molecule type" value="Genomic_DNA"/>
</dbReference>
<sequence>MRIQWVSLLSVLSTIIFSSCVHADQDIDWKNSEYSRHYGDFNGDGSTELFLHSKSKSLPNIFVLNPEYSGEDTTKSSNEIIELSALNIPDYSHSRAVVGDFNGDGFDDLLNIVPANNHASVVFGNKNIFGETNLETVKITGKLGLDLAINRPLYSGDFNGDGLDDILIVNPKYNGFVVYLADKKGLHFKQKDTIHFNTEHSQSLT</sequence>
<feature type="signal peptide" evidence="2">
    <location>
        <begin position="1"/>
        <end position="23"/>
    </location>
</feature>
<dbReference type="SUPFAM" id="SSF69318">
    <property type="entry name" value="Integrin alpha N-terminal domain"/>
    <property type="match status" value="1"/>
</dbReference>
<dbReference type="Pfam" id="PF13517">
    <property type="entry name" value="FG-GAP_3"/>
    <property type="match status" value="1"/>
</dbReference>
<proteinExistence type="predicted"/>
<dbReference type="Proteomes" id="UP000601768">
    <property type="component" value="Unassembled WGS sequence"/>
</dbReference>
<feature type="chain" id="PRO_5035328368" evidence="2">
    <location>
        <begin position="24"/>
        <end position="205"/>
    </location>
</feature>
<evidence type="ECO:0000256" key="1">
    <source>
        <dbReference type="ARBA" id="ARBA00022729"/>
    </source>
</evidence>
<reference evidence="3" key="1">
    <citation type="journal article" date="2018" name="Int. J. Syst. Evol. Microbiol.">
        <title>Neptunicella marina gen. nov., sp. nov., isolated from surface seawater.</title>
        <authorList>
            <person name="Liu X."/>
            <person name="Lai Q."/>
            <person name="Du Y."/>
            <person name="Zhang X."/>
            <person name="Liu Z."/>
            <person name="Sun F."/>
            <person name="Shao Z."/>
        </authorList>
    </citation>
    <scope>NUCLEOTIDE SEQUENCE</scope>
    <source>
        <strain evidence="3">S27-2</strain>
    </source>
</reference>
<gene>
    <name evidence="3" type="ORF">H8B19_18765</name>
</gene>
<dbReference type="RefSeq" id="WP_186508671.1">
    <property type="nucleotide sequence ID" value="NZ_JACNEP010000036.1"/>
</dbReference>
<dbReference type="InterPro" id="IPR024881">
    <property type="entry name" value="Tip"/>
</dbReference>
<dbReference type="InterPro" id="IPR013517">
    <property type="entry name" value="FG-GAP"/>
</dbReference>
<protein>
    <submittedName>
        <fullName evidence="3">VCBS repeat-containing protein</fullName>
    </submittedName>
</protein>
<accession>A0A8J6M3W7</accession>
<dbReference type="AlphaFoldDB" id="A0A8J6M3W7"/>
<reference evidence="3" key="2">
    <citation type="submission" date="2020-08" db="EMBL/GenBank/DDBJ databases">
        <authorList>
            <person name="Lai Q."/>
        </authorList>
    </citation>
    <scope>NUCLEOTIDE SEQUENCE</scope>
    <source>
        <strain evidence="3">S27-2</strain>
    </source>
</reference>
<dbReference type="PANTHER" id="PTHR13412">
    <property type="entry name" value="T-CELL IMMUNOMODULATORY PROTEIN HOMOLOG"/>
    <property type="match status" value="1"/>
</dbReference>
<dbReference type="PANTHER" id="PTHR13412:SF0">
    <property type="entry name" value="T-CELL IMMUNOMODULATORY PROTEIN"/>
    <property type="match status" value="1"/>
</dbReference>
<dbReference type="PROSITE" id="PS51257">
    <property type="entry name" value="PROKAR_LIPOPROTEIN"/>
    <property type="match status" value="1"/>
</dbReference>
<dbReference type="InterPro" id="IPR028994">
    <property type="entry name" value="Integrin_alpha_N"/>
</dbReference>
<comment type="caution">
    <text evidence="3">The sequence shown here is derived from an EMBL/GenBank/DDBJ whole genome shotgun (WGS) entry which is preliminary data.</text>
</comment>
<dbReference type="Gene3D" id="2.130.10.130">
    <property type="entry name" value="Integrin alpha, N-terminal"/>
    <property type="match status" value="1"/>
</dbReference>